<name>A0AAW1N8T3_SAPOF</name>
<dbReference type="Pfam" id="PF07279">
    <property type="entry name" value="DUF1442"/>
    <property type="match status" value="1"/>
</dbReference>
<protein>
    <submittedName>
        <fullName evidence="1">Uncharacterized protein</fullName>
    </submittedName>
</protein>
<accession>A0AAW1N8T3</accession>
<dbReference type="AlphaFoldDB" id="A0AAW1N8T3"/>
<reference evidence="1" key="1">
    <citation type="submission" date="2024-03" db="EMBL/GenBank/DDBJ databases">
        <title>WGS assembly of Saponaria officinalis var. Norfolk2.</title>
        <authorList>
            <person name="Jenkins J."/>
            <person name="Shu S."/>
            <person name="Grimwood J."/>
            <person name="Barry K."/>
            <person name="Goodstein D."/>
            <person name="Schmutz J."/>
            <person name="Leebens-Mack J."/>
            <person name="Osbourn A."/>
        </authorList>
    </citation>
    <scope>NUCLEOTIDE SEQUENCE [LARGE SCALE GENOMIC DNA]</scope>
    <source>
        <strain evidence="1">JIC</strain>
    </source>
</reference>
<dbReference type="Gene3D" id="3.40.50.150">
    <property type="entry name" value="Vaccinia Virus protein VP39"/>
    <property type="match status" value="1"/>
</dbReference>
<proteinExistence type="predicted"/>
<evidence type="ECO:0000313" key="2">
    <source>
        <dbReference type="Proteomes" id="UP001443914"/>
    </source>
</evidence>
<dbReference type="PANTHER" id="PTHR33593:SF3">
    <property type="entry name" value="DUF1442 FAMILY PROTEIN"/>
    <property type="match status" value="1"/>
</dbReference>
<dbReference type="PANTHER" id="PTHR33593">
    <property type="entry name" value="DUF1442 FAMILY PROTEIN"/>
    <property type="match status" value="1"/>
</dbReference>
<dbReference type="Proteomes" id="UP001443914">
    <property type="component" value="Unassembled WGS sequence"/>
</dbReference>
<evidence type="ECO:0000313" key="1">
    <source>
        <dbReference type="EMBL" id="KAK9758055.1"/>
    </source>
</evidence>
<comment type="caution">
    <text evidence="1">The sequence shown here is derived from an EMBL/GenBank/DDBJ whole genome shotgun (WGS) entry which is preliminary data.</text>
</comment>
<dbReference type="InterPro" id="IPR009902">
    <property type="entry name" value="DUF1442"/>
</dbReference>
<dbReference type="EMBL" id="JBDFQZ010000001">
    <property type="protein sequence ID" value="KAK9758055.1"/>
    <property type="molecule type" value="Genomic_DNA"/>
</dbReference>
<dbReference type="InterPro" id="IPR029063">
    <property type="entry name" value="SAM-dependent_MTases_sf"/>
</dbReference>
<keyword evidence="2" id="KW-1185">Reference proteome</keyword>
<gene>
    <name evidence="1" type="ORF">RND81_01G203700</name>
</gene>
<organism evidence="1 2">
    <name type="scientific">Saponaria officinalis</name>
    <name type="common">Common soapwort</name>
    <name type="synonym">Lychnis saponaria</name>
    <dbReference type="NCBI Taxonomy" id="3572"/>
    <lineage>
        <taxon>Eukaryota</taxon>
        <taxon>Viridiplantae</taxon>
        <taxon>Streptophyta</taxon>
        <taxon>Embryophyta</taxon>
        <taxon>Tracheophyta</taxon>
        <taxon>Spermatophyta</taxon>
        <taxon>Magnoliopsida</taxon>
        <taxon>eudicotyledons</taxon>
        <taxon>Gunneridae</taxon>
        <taxon>Pentapetalae</taxon>
        <taxon>Caryophyllales</taxon>
        <taxon>Caryophyllaceae</taxon>
        <taxon>Caryophylleae</taxon>
        <taxon>Saponaria</taxon>
    </lineage>
</organism>
<sequence>MAHWSAENATKAYLRTIQMGKRGKEVDVGEFISALAGGNNAKFMVEVCGSTSGPTTLGLVAAAQQTGGRVICILPGPNEVEISKSNMSRYLNRVEFVTGDPVTLLTSDYRTANFVAVDCNVDSHREIFKAVKKIRVTGETGPFVVGYNAQKMVPLCGELGGHFLPIGEGLLVCDKVHKSHGLSAKKSRWIVKVDKFTGEEHVFRVTCP</sequence>